<dbReference type="EMBL" id="JACHCE010000005">
    <property type="protein sequence ID" value="MBB5637559.1"/>
    <property type="molecule type" value="Genomic_DNA"/>
</dbReference>
<evidence type="ECO:0000259" key="2">
    <source>
        <dbReference type="Pfam" id="PF13102"/>
    </source>
</evidence>
<name>A0A7W8ZP05_9SPHI</name>
<gene>
    <name evidence="3" type="ORF">HDE68_003474</name>
</gene>
<dbReference type="SUPFAM" id="SSF56349">
    <property type="entry name" value="DNA breaking-rejoining enzymes"/>
    <property type="match status" value="1"/>
</dbReference>
<dbReference type="Proteomes" id="UP000537204">
    <property type="component" value="Unassembled WGS sequence"/>
</dbReference>
<proteinExistence type="predicted"/>
<evidence type="ECO:0000313" key="3">
    <source>
        <dbReference type="EMBL" id="MBB5637559.1"/>
    </source>
</evidence>
<dbReference type="AlphaFoldDB" id="A0A7W8ZP05"/>
<comment type="caution">
    <text evidence="3">The sequence shown here is derived from an EMBL/GenBank/DDBJ whole genome shotgun (WGS) entry which is preliminary data.</text>
</comment>
<evidence type="ECO:0000313" key="4">
    <source>
        <dbReference type="Proteomes" id="UP000537204"/>
    </source>
</evidence>
<protein>
    <recommendedName>
        <fullName evidence="2">Phage integrase SAM-like domain-containing protein</fullName>
    </recommendedName>
</protein>
<dbReference type="InterPro" id="IPR010998">
    <property type="entry name" value="Integrase_recombinase_N"/>
</dbReference>
<dbReference type="GO" id="GO:0003677">
    <property type="term" value="F:DNA binding"/>
    <property type="evidence" value="ECO:0007669"/>
    <property type="project" value="UniProtKB-KW"/>
</dbReference>
<reference evidence="3 4" key="1">
    <citation type="submission" date="2020-08" db="EMBL/GenBank/DDBJ databases">
        <title>Genomic Encyclopedia of Type Strains, Phase IV (KMG-V): Genome sequencing to study the core and pangenomes of soil and plant-associated prokaryotes.</title>
        <authorList>
            <person name="Whitman W."/>
        </authorList>
    </citation>
    <scope>NUCLEOTIDE SEQUENCE [LARGE SCALE GENOMIC DNA]</scope>
    <source>
        <strain evidence="3 4">S3M1</strain>
    </source>
</reference>
<organism evidence="3 4">
    <name type="scientific">Pedobacter cryoconitis</name>
    <dbReference type="NCBI Taxonomy" id="188932"/>
    <lineage>
        <taxon>Bacteria</taxon>
        <taxon>Pseudomonadati</taxon>
        <taxon>Bacteroidota</taxon>
        <taxon>Sphingobacteriia</taxon>
        <taxon>Sphingobacteriales</taxon>
        <taxon>Sphingobacteriaceae</taxon>
        <taxon>Pedobacter</taxon>
    </lineage>
</organism>
<dbReference type="Pfam" id="PF13102">
    <property type="entry name" value="Phage_int_SAM_5"/>
    <property type="match status" value="1"/>
</dbReference>
<feature type="domain" description="Phage integrase SAM-like" evidence="2">
    <location>
        <begin position="6"/>
        <end position="101"/>
    </location>
</feature>
<dbReference type="Gene3D" id="1.10.150.130">
    <property type="match status" value="1"/>
</dbReference>
<dbReference type="InterPro" id="IPR025269">
    <property type="entry name" value="SAM-like_dom"/>
</dbReference>
<evidence type="ECO:0000256" key="1">
    <source>
        <dbReference type="ARBA" id="ARBA00023125"/>
    </source>
</evidence>
<dbReference type="InterPro" id="IPR011010">
    <property type="entry name" value="DNA_brk_join_enz"/>
</dbReference>
<keyword evidence="1" id="KW-0238">DNA-binding</keyword>
<sequence length="315" mass="36895">MELEYRADDKRSTANGIRMVINNLIDYQKSEIIYTRDITVDFLKGFERYLKKLYEQIRTKGPNVNQLTRMPGLKESSIATQFFLFKLIFNSIRNKYYDQNKSEYKISNYPFKLFKISTPVPSEDEKKELPIPFIKIVRDCKTRPGSVAELVQHINMLSFYLCGLKGKDIYNLNKIKNGRISYNRSKTEGKRKDNAYIGIKVIPEAEILLDKYLVKIRTRYKNSHCLQKAICNGNVALKNLICEQFPDSKYLSYELLFGIFRHAFADEIHNKLGYKIAQVGEALNHGYITITHRYIKKKWDLIEMQAGVVDLLREK</sequence>
<accession>A0A7W8ZP05</accession>